<dbReference type="Pfam" id="PF19851">
    <property type="entry name" value="DUF6326"/>
    <property type="match status" value="1"/>
</dbReference>
<name>A0ABV5SML3_9MICO</name>
<organism evidence="2 3">
    <name type="scientific">Agromyces lapidis</name>
    <dbReference type="NCBI Taxonomy" id="279574"/>
    <lineage>
        <taxon>Bacteria</taxon>
        <taxon>Bacillati</taxon>
        <taxon>Actinomycetota</taxon>
        <taxon>Actinomycetes</taxon>
        <taxon>Micrococcales</taxon>
        <taxon>Microbacteriaceae</taxon>
        <taxon>Agromyces</taxon>
    </lineage>
</organism>
<dbReference type="InterPro" id="IPR046289">
    <property type="entry name" value="DUF6326"/>
</dbReference>
<feature type="transmembrane region" description="Helical" evidence="1">
    <location>
        <begin position="116"/>
        <end position="135"/>
    </location>
</feature>
<accession>A0ABV5SML3</accession>
<keyword evidence="3" id="KW-1185">Reference proteome</keyword>
<gene>
    <name evidence="2" type="ORF">ACFFQV_04690</name>
</gene>
<dbReference type="RefSeq" id="WP_157423167.1">
    <property type="nucleotide sequence ID" value="NZ_BAAANI010000006.1"/>
</dbReference>
<sequence>MTIRTNTPRPLDDRPLPVQAKLAAAWASFMFLYVYVDVLNFYKPGVVDGILNGLMWRFDVSSTLLTVVLVSVSIPAMMVALSMTLPARVNRAANLVVASLLIPYTVFNAAGTTWEWAGFYGISIGLELLLLAFVLRSAWTWPRSAAVPAGAATTELRQPVQ</sequence>
<feature type="transmembrane region" description="Helical" evidence="1">
    <location>
        <begin position="62"/>
        <end position="85"/>
    </location>
</feature>
<evidence type="ECO:0000313" key="2">
    <source>
        <dbReference type="EMBL" id="MFB9641583.1"/>
    </source>
</evidence>
<proteinExistence type="predicted"/>
<dbReference type="Proteomes" id="UP001589667">
    <property type="component" value="Unassembled WGS sequence"/>
</dbReference>
<keyword evidence="1" id="KW-1133">Transmembrane helix</keyword>
<feature type="transmembrane region" description="Helical" evidence="1">
    <location>
        <begin position="21"/>
        <end position="42"/>
    </location>
</feature>
<protein>
    <submittedName>
        <fullName evidence="2">DUF6326 family protein</fullName>
    </submittedName>
</protein>
<evidence type="ECO:0000313" key="3">
    <source>
        <dbReference type="Proteomes" id="UP001589667"/>
    </source>
</evidence>
<keyword evidence="1" id="KW-0472">Membrane</keyword>
<comment type="caution">
    <text evidence="2">The sequence shown here is derived from an EMBL/GenBank/DDBJ whole genome shotgun (WGS) entry which is preliminary data.</text>
</comment>
<keyword evidence="1" id="KW-0812">Transmembrane</keyword>
<feature type="transmembrane region" description="Helical" evidence="1">
    <location>
        <begin position="92"/>
        <end position="110"/>
    </location>
</feature>
<evidence type="ECO:0000256" key="1">
    <source>
        <dbReference type="SAM" id="Phobius"/>
    </source>
</evidence>
<dbReference type="EMBL" id="JBHMBL010000001">
    <property type="protein sequence ID" value="MFB9641583.1"/>
    <property type="molecule type" value="Genomic_DNA"/>
</dbReference>
<reference evidence="2 3" key="1">
    <citation type="submission" date="2024-09" db="EMBL/GenBank/DDBJ databases">
        <authorList>
            <person name="Sun Q."/>
            <person name="Mori K."/>
        </authorList>
    </citation>
    <scope>NUCLEOTIDE SEQUENCE [LARGE SCALE GENOMIC DNA]</scope>
    <source>
        <strain evidence="2 3">JCM 14321</strain>
    </source>
</reference>